<dbReference type="AlphaFoldDB" id="A0ABD7HP48"/>
<evidence type="ECO:0008006" key="3">
    <source>
        <dbReference type="Google" id="ProtNLM"/>
    </source>
</evidence>
<gene>
    <name evidence="1" type="ORF">D2E76_16500</name>
</gene>
<evidence type="ECO:0000313" key="1">
    <source>
        <dbReference type="EMBL" id="RIT36849.1"/>
    </source>
</evidence>
<reference evidence="1 2" key="1">
    <citation type="submission" date="2018-08" db="EMBL/GenBank/DDBJ databases">
        <title>Linezolid Resistance in Mycobacterium abscessus: MIC Distribution and Comprehensive Investigation of Resistance Mechanisms.</title>
        <authorList>
            <person name="Ye M."/>
            <person name="Xu L."/>
            <person name="Zou Y."/>
            <person name="Li B."/>
            <person name="Guo Q."/>
            <person name="Zhang Y."/>
            <person name="Zhan M."/>
            <person name="Xu B."/>
            <person name="Yu F."/>
            <person name="Zhang Z."/>
            <person name="Chu H."/>
        </authorList>
    </citation>
    <scope>NUCLEOTIDE SEQUENCE [LARGE SCALE GENOMIC DNA]</scope>
    <source>
        <strain evidence="1 2">G143</strain>
    </source>
</reference>
<comment type="caution">
    <text evidence="1">The sequence shown here is derived from an EMBL/GenBank/DDBJ whole genome shotgun (WGS) entry which is preliminary data.</text>
</comment>
<proteinExistence type="predicted"/>
<sequence length="144" mass="15919">MEIPVIDAVVDFDLDGYIASKPPTELGTDDEGRHPAPEVLGEVFAPLEAWEWADANPAAVQAVFQAHADFVLCSGKPTNRWINRRYILAASRSVLSVCSDLSRTRTTHTATIWDHWSGSADEQDIMSRVIFENAWCDSGRGKDS</sequence>
<evidence type="ECO:0000313" key="2">
    <source>
        <dbReference type="Proteomes" id="UP000284557"/>
    </source>
</evidence>
<dbReference type="Proteomes" id="UP000284557">
    <property type="component" value="Unassembled WGS sequence"/>
</dbReference>
<organism evidence="1 2">
    <name type="scientific">Mycobacteroides abscessus</name>
    <dbReference type="NCBI Taxonomy" id="36809"/>
    <lineage>
        <taxon>Bacteria</taxon>
        <taxon>Bacillati</taxon>
        <taxon>Actinomycetota</taxon>
        <taxon>Actinomycetes</taxon>
        <taxon>Mycobacteriales</taxon>
        <taxon>Mycobacteriaceae</taxon>
        <taxon>Mycobacteroides</taxon>
    </lineage>
</organism>
<protein>
    <recommendedName>
        <fullName evidence="3">Bacteriophage protein</fullName>
    </recommendedName>
</protein>
<dbReference type="EMBL" id="QXBN01000012">
    <property type="protein sequence ID" value="RIT36849.1"/>
    <property type="molecule type" value="Genomic_DNA"/>
</dbReference>
<name>A0ABD7HP48_9MYCO</name>
<accession>A0ABD7HP48</accession>